<evidence type="ECO:0000313" key="5">
    <source>
        <dbReference type="Proteomes" id="UP000277896"/>
    </source>
</evidence>
<organism evidence="3 6">
    <name type="scientific">Lactiplantibacillus paraplantarum</name>
    <dbReference type="NCBI Taxonomy" id="60520"/>
    <lineage>
        <taxon>Bacteria</taxon>
        <taxon>Bacillati</taxon>
        <taxon>Bacillota</taxon>
        <taxon>Bacilli</taxon>
        <taxon>Lactobacillales</taxon>
        <taxon>Lactobacillaceae</taxon>
        <taxon>Lactiplantibacillus</taxon>
    </lineage>
</organism>
<dbReference type="PANTHER" id="PTHR10000">
    <property type="entry name" value="PHOSPHOSERINE PHOSPHATASE"/>
    <property type="match status" value="1"/>
</dbReference>
<dbReference type="PROSITE" id="PS01229">
    <property type="entry name" value="COF_2"/>
    <property type="match status" value="1"/>
</dbReference>
<dbReference type="SUPFAM" id="SSF56784">
    <property type="entry name" value="HAD-like"/>
    <property type="match status" value="1"/>
</dbReference>
<dbReference type="EMBL" id="BDOR01000005">
    <property type="protein sequence ID" value="GBF01843.1"/>
    <property type="molecule type" value="Genomic_DNA"/>
</dbReference>
<dbReference type="PANTHER" id="PTHR10000:SF8">
    <property type="entry name" value="HAD SUPERFAMILY HYDROLASE-LIKE, TYPE 3"/>
    <property type="match status" value="1"/>
</dbReference>
<dbReference type="CDD" id="cd07516">
    <property type="entry name" value="HAD_Pase"/>
    <property type="match status" value="1"/>
</dbReference>
<accession>A0A098R8N2</accession>
<dbReference type="Pfam" id="PF08282">
    <property type="entry name" value="Hydrolase_3"/>
    <property type="match status" value="1"/>
</dbReference>
<evidence type="ECO:0000313" key="1">
    <source>
        <dbReference type="EMBL" id="AYJ37678.1"/>
    </source>
</evidence>
<dbReference type="SFLD" id="SFLDG01144">
    <property type="entry name" value="C2.B.4:_PGP_Like"/>
    <property type="match status" value="1"/>
</dbReference>
<evidence type="ECO:0000313" key="3">
    <source>
        <dbReference type="EMBL" id="TBX51943.1"/>
    </source>
</evidence>
<sequence length="269" mass="29512">MSVKLIAIDMDGTLLNEHSELNPATIQAVHDANAQGIKVVICTGRPLSGVTPFLKQLGLTGEDNYVITFNGSMVQTITGNIITGLTLSHNDYIDIETLSRKLNVHCHVESEDHIYTANRNISPYTVGESALVNMPIRFRTPEEMRPDLPIVKCMFIDHGPLLTAAIEQLPTAFSERFTIVRSEAYFLEFMNPAASKGNALKTLANHLHLTADEVMAIGDQGNDLSMLRYATNSVAMGNAIDEAKQIARYETKTNIDDGVAHAIETWALS</sequence>
<dbReference type="InterPro" id="IPR000150">
    <property type="entry name" value="Cof"/>
</dbReference>
<dbReference type="KEGG" id="lpx:ASU28_02240"/>
<dbReference type="InterPro" id="IPR006379">
    <property type="entry name" value="HAD-SF_hydro_IIB"/>
</dbReference>
<dbReference type="Gene3D" id="3.40.50.1000">
    <property type="entry name" value="HAD superfamily/HAD-like"/>
    <property type="match status" value="1"/>
</dbReference>
<dbReference type="Proteomes" id="UP000236162">
    <property type="component" value="Unassembled WGS sequence"/>
</dbReference>
<evidence type="ECO:0000313" key="2">
    <source>
        <dbReference type="EMBL" id="GBF01843.1"/>
    </source>
</evidence>
<evidence type="ECO:0000313" key="4">
    <source>
        <dbReference type="Proteomes" id="UP000236162"/>
    </source>
</evidence>
<dbReference type="EC" id="3.1.3.23" evidence="3"/>
<dbReference type="Proteomes" id="UP000292648">
    <property type="component" value="Unassembled WGS sequence"/>
</dbReference>
<dbReference type="EMBL" id="SEHH01000013">
    <property type="protein sequence ID" value="TBX51943.1"/>
    <property type="molecule type" value="Genomic_DNA"/>
</dbReference>
<keyword evidence="3" id="KW-0378">Hydrolase</keyword>
<proteinExistence type="predicted"/>
<dbReference type="Gene3D" id="3.30.1240.10">
    <property type="match status" value="1"/>
</dbReference>
<dbReference type="InterPro" id="IPR036412">
    <property type="entry name" value="HAD-like_sf"/>
</dbReference>
<gene>
    <name evidence="3" type="ORF">EUZ87_02090</name>
    <name evidence="1" type="ORF">LP667_01970</name>
    <name evidence="2" type="ORF">LPPLD21_01375</name>
</gene>
<dbReference type="SFLD" id="SFLDS00003">
    <property type="entry name" value="Haloacid_Dehalogenase"/>
    <property type="match status" value="1"/>
</dbReference>
<dbReference type="AlphaFoldDB" id="A0A098R8N2"/>
<keyword evidence="4" id="KW-1185">Reference proteome</keyword>
<name>A0A098R8N2_9LACO</name>
<dbReference type="PROSITE" id="PS01228">
    <property type="entry name" value="COF_1"/>
    <property type="match status" value="1"/>
</dbReference>
<dbReference type="GO" id="GO:0005829">
    <property type="term" value="C:cytosol"/>
    <property type="evidence" value="ECO:0007669"/>
    <property type="project" value="TreeGrafter"/>
</dbReference>
<protein>
    <submittedName>
        <fullName evidence="2">Sugar phosphate phosphatase</fullName>
    </submittedName>
    <submittedName>
        <fullName evidence="3">Sugar-phosphatase</fullName>
        <ecNumber evidence="3">3.1.3.23</ecNumber>
    </submittedName>
</protein>
<dbReference type="NCBIfam" id="NF007806">
    <property type="entry name" value="PRK10513.1"/>
    <property type="match status" value="1"/>
</dbReference>
<dbReference type="InterPro" id="IPR023214">
    <property type="entry name" value="HAD_sf"/>
</dbReference>
<dbReference type="NCBIfam" id="TIGR00099">
    <property type="entry name" value="Cof-subfamily"/>
    <property type="match status" value="1"/>
</dbReference>
<reference evidence="3 6" key="3">
    <citation type="submission" date="2019-01" db="EMBL/GenBank/DDBJ databases">
        <title>Draft genome sequence of Lactobacillus paraplantarum OSY-TC318, a Producer of the novel lantibiotic Paraplantaracin TC318.</title>
        <authorList>
            <person name="Hussein W.E."/>
            <person name="Huang E."/>
            <person name="Yousef A.E."/>
        </authorList>
    </citation>
    <scope>NUCLEOTIDE SEQUENCE [LARGE SCALE GENOMIC DNA]</scope>
    <source>
        <strain evidence="3 6">OSY-TC318</strain>
    </source>
</reference>
<dbReference type="GO" id="GO:0050308">
    <property type="term" value="F:sugar-phosphatase activity"/>
    <property type="evidence" value="ECO:0007669"/>
    <property type="project" value="UniProtKB-EC"/>
</dbReference>
<dbReference type="SFLD" id="SFLDG01140">
    <property type="entry name" value="C2.B:_Phosphomannomutase_and_P"/>
    <property type="match status" value="1"/>
</dbReference>
<dbReference type="NCBIfam" id="TIGR01484">
    <property type="entry name" value="HAD-SF-IIB"/>
    <property type="match status" value="1"/>
</dbReference>
<dbReference type="Proteomes" id="UP000277896">
    <property type="component" value="Chromosome"/>
</dbReference>
<reference evidence="1 5" key="2">
    <citation type="submission" date="2018-10" db="EMBL/GenBank/DDBJ databases">
        <title>Genome seuquencing of Lactobacillus species.</title>
        <authorList>
            <person name="Baek C."/>
            <person name="Yi H."/>
        </authorList>
    </citation>
    <scope>NUCLEOTIDE SEQUENCE [LARGE SCALE GENOMIC DNA]</scope>
    <source>
        <strain evidence="1 5">DSM 10667</strain>
    </source>
</reference>
<reference evidence="2 4" key="1">
    <citation type="submission" date="2017-04" db="EMBL/GenBank/DDBJ databases">
        <title>In vitro and in silico characterization of Lactobacillus paraplantarum D2-1, a starter culture for soymilk fermentation.</title>
        <authorList>
            <person name="Endo A."/>
            <person name="Sasaki F."/>
            <person name="Maeno S."/>
            <person name="Kanesaki Y."/>
            <person name="Kubota E."/>
            <person name="Torres G.A."/>
            <person name="Tomita S."/>
            <person name="Nakagawa J."/>
        </authorList>
    </citation>
    <scope>NUCLEOTIDE SEQUENCE [LARGE SCALE GENOMIC DNA]</scope>
    <source>
        <strain evidence="2 4">D2-1</strain>
    </source>
</reference>
<dbReference type="GO" id="GO:0000287">
    <property type="term" value="F:magnesium ion binding"/>
    <property type="evidence" value="ECO:0007669"/>
    <property type="project" value="TreeGrafter"/>
</dbReference>
<evidence type="ECO:0000313" key="6">
    <source>
        <dbReference type="Proteomes" id="UP000292648"/>
    </source>
</evidence>
<dbReference type="eggNOG" id="COG0561">
    <property type="taxonomic scope" value="Bacteria"/>
</dbReference>
<dbReference type="HOGENOM" id="CLU_044146_0_1_9"/>
<dbReference type="RefSeq" id="WP_021731878.1">
    <property type="nucleotide sequence ID" value="NZ_AVAI01000131.1"/>
</dbReference>
<dbReference type="EMBL" id="CP032744">
    <property type="protein sequence ID" value="AYJ37678.1"/>
    <property type="molecule type" value="Genomic_DNA"/>
</dbReference>